<organism evidence="1 2">
    <name type="scientific">Vigna unguiculata</name>
    <name type="common">Cowpea</name>
    <dbReference type="NCBI Taxonomy" id="3917"/>
    <lineage>
        <taxon>Eukaryota</taxon>
        <taxon>Viridiplantae</taxon>
        <taxon>Streptophyta</taxon>
        <taxon>Embryophyta</taxon>
        <taxon>Tracheophyta</taxon>
        <taxon>Spermatophyta</taxon>
        <taxon>Magnoliopsida</taxon>
        <taxon>eudicotyledons</taxon>
        <taxon>Gunneridae</taxon>
        <taxon>Pentapetalae</taxon>
        <taxon>rosids</taxon>
        <taxon>fabids</taxon>
        <taxon>Fabales</taxon>
        <taxon>Fabaceae</taxon>
        <taxon>Papilionoideae</taxon>
        <taxon>50 kb inversion clade</taxon>
        <taxon>NPAAA clade</taxon>
        <taxon>indigoferoid/millettioid clade</taxon>
        <taxon>Phaseoleae</taxon>
        <taxon>Vigna</taxon>
    </lineage>
</organism>
<dbReference type="AlphaFoldDB" id="A0A4D6MGL9"/>
<evidence type="ECO:0000313" key="1">
    <source>
        <dbReference type="EMBL" id="QCE00573.1"/>
    </source>
</evidence>
<accession>A0A4D6MGL9</accession>
<dbReference type="Proteomes" id="UP000501690">
    <property type="component" value="Linkage Group LG7"/>
</dbReference>
<proteinExistence type="predicted"/>
<keyword evidence="2" id="KW-1185">Reference proteome</keyword>
<protein>
    <submittedName>
        <fullName evidence="1">Uncharacterized protein</fullName>
    </submittedName>
</protein>
<dbReference type="EMBL" id="CP039351">
    <property type="protein sequence ID" value="QCE00573.1"/>
    <property type="molecule type" value="Genomic_DNA"/>
</dbReference>
<reference evidence="1 2" key="1">
    <citation type="submission" date="2019-04" db="EMBL/GenBank/DDBJ databases">
        <title>An improved genome assembly and genetic linkage map for asparagus bean, Vigna unguiculata ssp. sesquipedialis.</title>
        <authorList>
            <person name="Xia Q."/>
            <person name="Zhang R."/>
            <person name="Dong Y."/>
        </authorList>
    </citation>
    <scope>NUCLEOTIDE SEQUENCE [LARGE SCALE GENOMIC DNA]</scope>
    <source>
        <tissue evidence="1">Leaf</tissue>
    </source>
</reference>
<name>A0A4D6MGL9_VIGUN</name>
<sequence>MQVRVCRSVYGSCVEACGDCQGVLNAVVSRMVMVVVAVGSDAVAVMVRCVVTGAVKHGGTVTSDTVVCCRKYMAMKIGGAVAESSTTTGA</sequence>
<evidence type="ECO:0000313" key="2">
    <source>
        <dbReference type="Proteomes" id="UP000501690"/>
    </source>
</evidence>
<gene>
    <name evidence="1" type="ORF">DEO72_LG7g1863</name>
</gene>